<dbReference type="HOGENOM" id="CLU_1596295_0_0_1"/>
<dbReference type="OrthoDB" id="10059790at2759"/>
<proteinExistence type="predicted"/>
<organism evidence="2 3">
    <name type="scientific">Helobdella robusta</name>
    <name type="common">Californian leech</name>
    <dbReference type="NCBI Taxonomy" id="6412"/>
    <lineage>
        <taxon>Eukaryota</taxon>
        <taxon>Metazoa</taxon>
        <taxon>Spiralia</taxon>
        <taxon>Lophotrochozoa</taxon>
        <taxon>Annelida</taxon>
        <taxon>Clitellata</taxon>
        <taxon>Hirudinea</taxon>
        <taxon>Rhynchobdellida</taxon>
        <taxon>Glossiphoniidae</taxon>
        <taxon>Helobdella</taxon>
    </lineage>
</organism>
<dbReference type="AlphaFoldDB" id="T1EMW0"/>
<dbReference type="CTD" id="20197910"/>
<reference evidence="2" key="3">
    <citation type="submission" date="2015-06" db="UniProtKB">
        <authorList>
            <consortium name="EnsemblMetazoa"/>
        </authorList>
    </citation>
    <scope>IDENTIFICATION</scope>
</reference>
<dbReference type="InParanoid" id="T1EMW0"/>
<evidence type="ECO:0000313" key="3">
    <source>
        <dbReference type="Proteomes" id="UP000015101"/>
    </source>
</evidence>
<dbReference type="EMBL" id="KB095811">
    <property type="protein sequence ID" value="ESO12090.1"/>
    <property type="molecule type" value="Genomic_DNA"/>
</dbReference>
<dbReference type="EMBL" id="AMQM01000059">
    <property type="status" value="NOT_ANNOTATED_CDS"/>
    <property type="molecule type" value="Genomic_DNA"/>
</dbReference>
<dbReference type="EnsemblMetazoa" id="HelroT158512">
    <property type="protein sequence ID" value="HelroP158512"/>
    <property type="gene ID" value="HelroG158512"/>
</dbReference>
<protein>
    <recommendedName>
        <fullName evidence="4">Reverse transcriptase domain-containing protein</fullName>
    </recommendedName>
</protein>
<evidence type="ECO:0000313" key="2">
    <source>
        <dbReference type="EnsemblMetazoa" id="HelroP158512"/>
    </source>
</evidence>
<reference evidence="1 3" key="2">
    <citation type="journal article" date="2013" name="Nature">
        <title>Insights into bilaterian evolution from three spiralian genomes.</title>
        <authorList>
            <person name="Simakov O."/>
            <person name="Marletaz F."/>
            <person name="Cho S.J."/>
            <person name="Edsinger-Gonzales E."/>
            <person name="Havlak P."/>
            <person name="Hellsten U."/>
            <person name="Kuo D.H."/>
            <person name="Larsson T."/>
            <person name="Lv J."/>
            <person name="Arendt D."/>
            <person name="Savage R."/>
            <person name="Osoegawa K."/>
            <person name="de Jong P."/>
            <person name="Grimwood J."/>
            <person name="Chapman J.A."/>
            <person name="Shapiro H."/>
            <person name="Aerts A."/>
            <person name="Otillar R.P."/>
            <person name="Terry A.Y."/>
            <person name="Boore J.L."/>
            <person name="Grigoriev I.V."/>
            <person name="Lindberg D.R."/>
            <person name="Seaver E.C."/>
            <person name="Weisblat D.A."/>
            <person name="Putnam N.H."/>
            <person name="Rokhsar D.S."/>
        </authorList>
    </citation>
    <scope>NUCLEOTIDE SEQUENCE</scope>
</reference>
<dbReference type="Proteomes" id="UP000015101">
    <property type="component" value="Unassembled WGS sequence"/>
</dbReference>
<accession>T1EMW0</accession>
<reference evidence="3" key="1">
    <citation type="submission" date="2012-12" db="EMBL/GenBank/DDBJ databases">
        <authorList>
            <person name="Hellsten U."/>
            <person name="Grimwood J."/>
            <person name="Chapman J.A."/>
            <person name="Shapiro H."/>
            <person name="Aerts A."/>
            <person name="Otillar R.P."/>
            <person name="Terry A.Y."/>
            <person name="Boore J.L."/>
            <person name="Simakov O."/>
            <person name="Marletaz F."/>
            <person name="Cho S.-J."/>
            <person name="Edsinger-Gonzales E."/>
            <person name="Havlak P."/>
            <person name="Kuo D.-H."/>
            <person name="Larsson T."/>
            <person name="Lv J."/>
            <person name="Arendt D."/>
            <person name="Savage R."/>
            <person name="Osoegawa K."/>
            <person name="de Jong P."/>
            <person name="Lindberg D.R."/>
            <person name="Seaver E.C."/>
            <person name="Weisblat D.A."/>
            <person name="Putnam N.H."/>
            <person name="Grigoriev I.V."/>
            <person name="Rokhsar D.S."/>
        </authorList>
    </citation>
    <scope>NUCLEOTIDE SEQUENCE</scope>
</reference>
<dbReference type="RefSeq" id="XP_009008810.1">
    <property type="nucleotide sequence ID" value="XM_009010562.1"/>
</dbReference>
<evidence type="ECO:0000313" key="1">
    <source>
        <dbReference type="EMBL" id="ESO12090.1"/>
    </source>
</evidence>
<sequence length="167" mass="18155">MSEKAKPFGLEINWDKTKIQAISLGDPPPASVFVLGNDVLIGGSFPYLGFQIHSSGSSDAEISRRIIIVRACMRFLDCGIWHSGISVTTKGEEKNTASLRFLTFIQVSSKLLWSHSLYQSYGGSLPGFKSCHRPTATGLDSTVIDSLSGKEPVPYQLRSLLGLETCS</sequence>
<keyword evidence="3" id="KW-1185">Reference proteome</keyword>
<dbReference type="GeneID" id="20197910"/>
<evidence type="ECO:0008006" key="4">
    <source>
        <dbReference type="Google" id="ProtNLM"/>
    </source>
</evidence>
<dbReference type="KEGG" id="hro:HELRODRAFT_158512"/>
<name>T1EMW0_HELRO</name>
<gene>
    <name evidence="2" type="primary">20197910</name>
    <name evidence="1" type="ORF">HELRODRAFT_158512</name>
</gene>